<dbReference type="EMBL" id="OUUW01000159">
    <property type="protein sequence ID" value="SPP90113.1"/>
    <property type="molecule type" value="Genomic_DNA"/>
</dbReference>
<name>A0A3B0K9S9_DROGU</name>
<dbReference type="Proteomes" id="UP000268350">
    <property type="component" value="Unassembled WGS sequence"/>
</dbReference>
<protein>
    <submittedName>
        <fullName evidence="2">Uncharacterized protein</fullName>
    </submittedName>
</protein>
<organism evidence="2 3">
    <name type="scientific">Drosophila guanche</name>
    <name type="common">Fruit fly</name>
    <dbReference type="NCBI Taxonomy" id="7266"/>
    <lineage>
        <taxon>Eukaryota</taxon>
        <taxon>Metazoa</taxon>
        <taxon>Ecdysozoa</taxon>
        <taxon>Arthropoda</taxon>
        <taxon>Hexapoda</taxon>
        <taxon>Insecta</taxon>
        <taxon>Pterygota</taxon>
        <taxon>Neoptera</taxon>
        <taxon>Endopterygota</taxon>
        <taxon>Diptera</taxon>
        <taxon>Brachycera</taxon>
        <taxon>Muscomorpha</taxon>
        <taxon>Ephydroidea</taxon>
        <taxon>Drosophilidae</taxon>
        <taxon>Drosophila</taxon>
        <taxon>Sophophora</taxon>
    </lineage>
</organism>
<reference evidence="3" key="1">
    <citation type="submission" date="2018-01" db="EMBL/GenBank/DDBJ databases">
        <authorList>
            <person name="Alioto T."/>
            <person name="Alioto T."/>
        </authorList>
    </citation>
    <scope>NUCLEOTIDE SEQUENCE [LARGE SCALE GENOMIC DNA]</scope>
</reference>
<dbReference type="AlphaFoldDB" id="A0A3B0K9S9"/>
<feature type="transmembrane region" description="Helical" evidence="1">
    <location>
        <begin position="29"/>
        <end position="62"/>
    </location>
</feature>
<evidence type="ECO:0000256" key="1">
    <source>
        <dbReference type="SAM" id="Phobius"/>
    </source>
</evidence>
<feature type="transmembrane region" description="Helical" evidence="1">
    <location>
        <begin position="174"/>
        <end position="201"/>
    </location>
</feature>
<proteinExistence type="predicted"/>
<keyword evidence="3" id="KW-1185">Reference proteome</keyword>
<evidence type="ECO:0000313" key="3">
    <source>
        <dbReference type="Proteomes" id="UP000268350"/>
    </source>
</evidence>
<feature type="transmembrane region" description="Helical" evidence="1">
    <location>
        <begin position="207"/>
        <end position="233"/>
    </location>
</feature>
<keyword evidence="1" id="KW-1133">Transmembrane helix</keyword>
<sequence>MSDIKPRSSGCWSGRLEISVQGSVFDVELGAVAAAAAAGWFLCRAASSMLNWVLLLLLLLLVSQLRKWPPTLASSGLSLDQEEATGLGVDEGVEIAKGVAFWEPPVSKHQTTVKRLLVRPPGGFSAEEMAAYTRIQRAFLGPGGSDWAWRGCHGQAAAGPAAWRFLCRAASSMLNWVLLLLLLLLVGFSAEEMAAAAAAAIASRPGWLALLMPLLLTLMMLLRALGGICSGLVAGVLDTVEATSIIMAATMSSVSSGSTASIWADAAEDAAESLLCWYSWTAAASTASAAATLSILASTWLRSASESSSGMELAAPWFFCRGASSISGWPRHQQIHSLWTRGVYGIEENDGVTNRGGRGMFALLVQCTTNLKRLLVRPPA</sequence>
<accession>A0A3B0K9S9</accession>
<gene>
    <name evidence="2" type="ORF">DGUA_6G021162</name>
</gene>
<keyword evidence="1" id="KW-0812">Transmembrane</keyword>
<evidence type="ECO:0000313" key="2">
    <source>
        <dbReference type="EMBL" id="SPP90113.1"/>
    </source>
</evidence>
<feature type="non-terminal residue" evidence="2">
    <location>
        <position position="380"/>
    </location>
</feature>
<keyword evidence="1" id="KW-0472">Membrane</keyword>